<evidence type="ECO:0000313" key="1">
    <source>
        <dbReference type="EMBL" id="KAG8655736.1"/>
    </source>
</evidence>
<evidence type="ECO:0000313" key="2">
    <source>
        <dbReference type="Proteomes" id="UP000091857"/>
    </source>
</evidence>
<reference evidence="2" key="1">
    <citation type="journal article" date="2016" name="Nat. Biotechnol.">
        <title>Sequencing wild and cultivated cassava and related species reveals extensive interspecific hybridization and genetic diversity.</title>
        <authorList>
            <person name="Bredeson J.V."/>
            <person name="Lyons J.B."/>
            <person name="Prochnik S.E."/>
            <person name="Wu G.A."/>
            <person name="Ha C.M."/>
            <person name="Edsinger-Gonzales E."/>
            <person name="Grimwood J."/>
            <person name="Schmutz J."/>
            <person name="Rabbi I.Y."/>
            <person name="Egesi C."/>
            <person name="Nauluvula P."/>
            <person name="Lebot V."/>
            <person name="Ndunguru J."/>
            <person name="Mkamilo G."/>
            <person name="Bart R.S."/>
            <person name="Setter T.L."/>
            <person name="Gleadow R.M."/>
            <person name="Kulakow P."/>
            <person name="Ferguson M.E."/>
            <person name="Rounsley S."/>
            <person name="Rokhsar D.S."/>
        </authorList>
    </citation>
    <scope>NUCLEOTIDE SEQUENCE [LARGE SCALE GENOMIC DNA]</scope>
    <source>
        <strain evidence="2">cv. AM560-2</strain>
    </source>
</reference>
<proteinExistence type="predicted"/>
<gene>
    <name evidence="1" type="ORF">MANES_04G063973v8</name>
</gene>
<dbReference type="Proteomes" id="UP000091857">
    <property type="component" value="Chromosome 4"/>
</dbReference>
<comment type="caution">
    <text evidence="1">The sequence shown here is derived from an EMBL/GenBank/DDBJ whole genome shotgun (WGS) entry which is preliminary data.</text>
</comment>
<sequence length="48" mass="5840">MLSNEEYRATHLYVLLNCPEIDPFIEIFYSHLRETIPNISDQKIERMR</sequence>
<organism evidence="1 2">
    <name type="scientific">Manihot esculenta</name>
    <name type="common">Cassava</name>
    <name type="synonym">Jatropha manihot</name>
    <dbReference type="NCBI Taxonomy" id="3983"/>
    <lineage>
        <taxon>Eukaryota</taxon>
        <taxon>Viridiplantae</taxon>
        <taxon>Streptophyta</taxon>
        <taxon>Embryophyta</taxon>
        <taxon>Tracheophyta</taxon>
        <taxon>Spermatophyta</taxon>
        <taxon>Magnoliopsida</taxon>
        <taxon>eudicotyledons</taxon>
        <taxon>Gunneridae</taxon>
        <taxon>Pentapetalae</taxon>
        <taxon>rosids</taxon>
        <taxon>fabids</taxon>
        <taxon>Malpighiales</taxon>
        <taxon>Euphorbiaceae</taxon>
        <taxon>Crotonoideae</taxon>
        <taxon>Manihoteae</taxon>
        <taxon>Manihot</taxon>
    </lineage>
</organism>
<protein>
    <submittedName>
        <fullName evidence="1">Uncharacterized protein</fullName>
    </submittedName>
</protein>
<dbReference type="EMBL" id="CM004390">
    <property type="protein sequence ID" value="KAG8655736.1"/>
    <property type="molecule type" value="Genomic_DNA"/>
</dbReference>
<accession>A0ACB7HY38</accession>
<name>A0ACB7HY38_MANES</name>
<keyword evidence="2" id="KW-1185">Reference proteome</keyword>